<evidence type="ECO:0008006" key="5">
    <source>
        <dbReference type="Google" id="ProtNLM"/>
    </source>
</evidence>
<dbReference type="InterPro" id="IPR006597">
    <property type="entry name" value="Sel1-like"/>
</dbReference>
<feature type="region of interest" description="Disordered" evidence="1">
    <location>
        <begin position="31"/>
        <end position="66"/>
    </location>
</feature>
<dbReference type="EMBL" id="BSPC01000058">
    <property type="protein sequence ID" value="GLS22115.1"/>
    <property type="molecule type" value="Genomic_DNA"/>
</dbReference>
<feature type="signal peptide" evidence="2">
    <location>
        <begin position="1"/>
        <end position="21"/>
    </location>
</feature>
<keyword evidence="2" id="KW-0732">Signal</keyword>
<dbReference type="InterPro" id="IPR044623">
    <property type="entry name" value="HRD3"/>
</dbReference>
<gene>
    <name evidence="3" type="ORF">GCM10007874_51320</name>
</gene>
<protein>
    <recommendedName>
        <fullName evidence="5">TPR repeat</fullName>
    </recommendedName>
</protein>
<organism evidence="3 4">
    <name type="scientific">Labrys miyagiensis</name>
    <dbReference type="NCBI Taxonomy" id="346912"/>
    <lineage>
        <taxon>Bacteria</taxon>
        <taxon>Pseudomonadati</taxon>
        <taxon>Pseudomonadota</taxon>
        <taxon>Alphaproteobacteria</taxon>
        <taxon>Hyphomicrobiales</taxon>
        <taxon>Xanthobacteraceae</taxon>
        <taxon>Labrys</taxon>
    </lineage>
</organism>
<evidence type="ECO:0000313" key="4">
    <source>
        <dbReference type="Proteomes" id="UP001156882"/>
    </source>
</evidence>
<reference evidence="4" key="1">
    <citation type="journal article" date="2019" name="Int. J. Syst. Evol. Microbiol.">
        <title>The Global Catalogue of Microorganisms (GCM) 10K type strain sequencing project: providing services to taxonomists for standard genome sequencing and annotation.</title>
        <authorList>
            <consortium name="The Broad Institute Genomics Platform"/>
            <consortium name="The Broad Institute Genome Sequencing Center for Infectious Disease"/>
            <person name="Wu L."/>
            <person name="Ma J."/>
        </authorList>
    </citation>
    <scope>NUCLEOTIDE SEQUENCE [LARGE SCALE GENOMIC DNA]</scope>
    <source>
        <strain evidence="4">NBRC 101365</strain>
    </source>
</reference>
<proteinExistence type="predicted"/>
<dbReference type="Pfam" id="PF08238">
    <property type="entry name" value="Sel1"/>
    <property type="match status" value="7"/>
</dbReference>
<dbReference type="Proteomes" id="UP001156882">
    <property type="component" value="Unassembled WGS sequence"/>
</dbReference>
<dbReference type="RefSeq" id="WP_284315090.1">
    <property type="nucleotide sequence ID" value="NZ_BSPC01000058.1"/>
</dbReference>
<name>A0ABQ6CPN1_9HYPH</name>
<dbReference type="PANTHER" id="PTHR45084">
    <property type="entry name" value="ERAD-ASSOCIATED E3 UBIQUITIN-PROTEIN LIGASE COMPONENT HRD3A-RELATED"/>
    <property type="match status" value="1"/>
</dbReference>
<feature type="chain" id="PRO_5046456636" description="TPR repeat" evidence="2">
    <location>
        <begin position="22"/>
        <end position="400"/>
    </location>
</feature>
<evidence type="ECO:0000256" key="2">
    <source>
        <dbReference type="SAM" id="SignalP"/>
    </source>
</evidence>
<dbReference type="PANTHER" id="PTHR45084:SF1">
    <property type="entry name" value="ERAD-ASSOCIATED E3 UBIQUITIN-PROTEIN LIGASE COMPONENT HRD3A-RELATED"/>
    <property type="match status" value="1"/>
</dbReference>
<evidence type="ECO:0000313" key="3">
    <source>
        <dbReference type="EMBL" id="GLS22115.1"/>
    </source>
</evidence>
<dbReference type="SUPFAM" id="SSF81901">
    <property type="entry name" value="HCP-like"/>
    <property type="match status" value="2"/>
</dbReference>
<keyword evidence="4" id="KW-1185">Reference proteome</keyword>
<comment type="caution">
    <text evidence="3">The sequence shown here is derived from an EMBL/GenBank/DDBJ whole genome shotgun (WGS) entry which is preliminary data.</text>
</comment>
<dbReference type="Gene3D" id="1.25.40.10">
    <property type="entry name" value="Tetratricopeptide repeat domain"/>
    <property type="match status" value="1"/>
</dbReference>
<sequence length="400" mass="42484">MRAAAAIFGIITIGLTLQLQAAAALNLTPPHGKHVRPMRAEPAKPQNIEPVTDCDRTAASPEDSQKVADGVPLESLDGALAVAQCQQAADRYPTIGRLFYQLGRGQEKLGNDTLALQSYRKAAETGSLIAAFSAGVRERDGIGTTRDDQEANRLFKLCADQGDADCLNSLAFQYQAGRGVPADAAQAIQLYRQAAAKGLVAANVNLGFLYRDGDGVPQDYAEAARQFQVAADKGDPAGAGNLAQLYQNGQGVPKDEAKAVTLFQQAADHGDDDALIKLAFAYLNGTGVSKDEAKSVAYYQQAADHGNTDGMAGLAFAYANGRGVPVDNKLAAQWMVRALAAGNDYTYDQLTNHWVGWTPDTRMAIQSILADRGLYSGRINGDLNRETLKAIRVLAGREGG</sequence>
<dbReference type="InterPro" id="IPR011990">
    <property type="entry name" value="TPR-like_helical_dom_sf"/>
</dbReference>
<dbReference type="SMART" id="SM00671">
    <property type="entry name" value="SEL1"/>
    <property type="match status" value="6"/>
</dbReference>
<accession>A0ABQ6CPN1</accession>
<evidence type="ECO:0000256" key="1">
    <source>
        <dbReference type="SAM" id="MobiDB-lite"/>
    </source>
</evidence>